<proteinExistence type="predicted"/>
<dbReference type="RefSeq" id="WP_210039550.1">
    <property type="nucleotide sequence ID" value="NZ_JBHLVU010000005.1"/>
</dbReference>
<dbReference type="Pfam" id="PF13564">
    <property type="entry name" value="DoxX_2"/>
    <property type="match status" value="1"/>
</dbReference>
<evidence type="ECO:0000256" key="5">
    <source>
        <dbReference type="SAM" id="Phobius"/>
    </source>
</evidence>
<gene>
    <name evidence="6" type="ORF">K0U00_13820</name>
</gene>
<accession>A0ABS7C2H5</accession>
<feature type="transmembrane region" description="Helical" evidence="5">
    <location>
        <begin position="69"/>
        <end position="87"/>
    </location>
</feature>
<comment type="caution">
    <text evidence="6">The sequence shown here is derived from an EMBL/GenBank/DDBJ whole genome shotgun (WGS) entry which is preliminary data.</text>
</comment>
<dbReference type="Proteomes" id="UP001519887">
    <property type="component" value="Unassembled WGS sequence"/>
</dbReference>
<keyword evidence="2 5" id="KW-0812">Transmembrane</keyword>
<protein>
    <submittedName>
        <fullName evidence="6">DoxX family protein</fullName>
    </submittedName>
</protein>
<feature type="transmembrane region" description="Helical" evidence="5">
    <location>
        <begin position="94"/>
        <end position="112"/>
    </location>
</feature>
<dbReference type="InterPro" id="IPR032808">
    <property type="entry name" value="DoxX"/>
</dbReference>
<reference evidence="6 7" key="1">
    <citation type="submission" date="2021-07" db="EMBL/GenBank/DDBJ databases">
        <title>Paenibacillus radiodurans sp. nov., isolated from the southeastern edge of Tengger Desert.</title>
        <authorList>
            <person name="Zhang G."/>
        </authorList>
    </citation>
    <scope>NUCLEOTIDE SEQUENCE [LARGE SCALE GENOMIC DNA]</scope>
    <source>
        <strain evidence="6 7">CCM 7311</strain>
    </source>
</reference>
<dbReference type="EMBL" id="JAHZIK010000305">
    <property type="protein sequence ID" value="MBW7455114.1"/>
    <property type="molecule type" value="Genomic_DNA"/>
</dbReference>
<evidence type="ECO:0000313" key="6">
    <source>
        <dbReference type="EMBL" id="MBW7455114.1"/>
    </source>
</evidence>
<feature type="transmembrane region" description="Helical" evidence="5">
    <location>
        <begin position="45"/>
        <end position="63"/>
    </location>
</feature>
<evidence type="ECO:0000256" key="2">
    <source>
        <dbReference type="ARBA" id="ARBA00022692"/>
    </source>
</evidence>
<keyword evidence="7" id="KW-1185">Reference proteome</keyword>
<evidence type="ECO:0000256" key="1">
    <source>
        <dbReference type="ARBA" id="ARBA00004141"/>
    </source>
</evidence>
<keyword evidence="4 5" id="KW-0472">Membrane</keyword>
<name>A0ABS7C2H5_9BACL</name>
<evidence type="ECO:0000256" key="3">
    <source>
        <dbReference type="ARBA" id="ARBA00022989"/>
    </source>
</evidence>
<comment type="subcellular location">
    <subcellularLocation>
        <location evidence="1">Membrane</location>
        <topology evidence="1">Multi-pass membrane protein</topology>
    </subcellularLocation>
</comment>
<sequence length="122" mass="13402">MDVLVMIIEILLGLMFLMAGSMKVFGTKMQVDSFAHLKLPQWFRVFTGLTQYIAVIALVIGFWEPSWSAWAGIWLGFIMLGAAAAHIRVKDPVTALLPVIVLLILSVALTLLQSSELANFPG</sequence>
<feature type="transmembrane region" description="Helical" evidence="5">
    <location>
        <begin position="6"/>
        <end position="25"/>
    </location>
</feature>
<evidence type="ECO:0000256" key="4">
    <source>
        <dbReference type="ARBA" id="ARBA00023136"/>
    </source>
</evidence>
<keyword evidence="3 5" id="KW-1133">Transmembrane helix</keyword>
<organism evidence="6 7">
    <name type="scientific">Paenibacillus sepulcri</name>
    <dbReference type="NCBI Taxonomy" id="359917"/>
    <lineage>
        <taxon>Bacteria</taxon>
        <taxon>Bacillati</taxon>
        <taxon>Bacillota</taxon>
        <taxon>Bacilli</taxon>
        <taxon>Bacillales</taxon>
        <taxon>Paenibacillaceae</taxon>
        <taxon>Paenibacillus</taxon>
    </lineage>
</organism>
<evidence type="ECO:0000313" key="7">
    <source>
        <dbReference type="Proteomes" id="UP001519887"/>
    </source>
</evidence>